<evidence type="ECO:0000313" key="2">
    <source>
        <dbReference type="Proteomes" id="UP000886998"/>
    </source>
</evidence>
<comment type="caution">
    <text evidence="1">The sequence shown here is derived from an EMBL/GenBank/DDBJ whole genome shotgun (WGS) entry which is preliminary data.</text>
</comment>
<accession>A0A8X6XXQ7</accession>
<name>A0A8X6XXQ7_9ARAC</name>
<sequence>MFLKDIVICFSRGIQESRNPHEQVVQGQLKGKNNKLFEELRKQEEEYLLDNTGQFMNGPAERMTQRVFGVGVTGS</sequence>
<protein>
    <submittedName>
        <fullName evidence="1">Uncharacterized protein</fullName>
    </submittedName>
</protein>
<dbReference type="AlphaFoldDB" id="A0A8X6XXQ7"/>
<dbReference type="EMBL" id="BMAV01014149">
    <property type="protein sequence ID" value="GFY62245.1"/>
    <property type="molecule type" value="Genomic_DNA"/>
</dbReference>
<keyword evidence="2" id="KW-1185">Reference proteome</keyword>
<dbReference type="Proteomes" id="UP000886998">
    <property type="component" value="Unassembled WGS sequence"/>
</dbReference>
<reference evidence="1" key="1">
    <citation type="submission" date="2020-08" db="EMBL/GenBank/DDBJ databases">
        <title>Multicomponent nature underlies the extraordinary mechanical properties of spider dragline silk.</title>
        <authorList>
            <person name="Kono N."/>
            <person name="Nakamura H."/>
            <person name="Mori M."/>
            <person name="Yoshida Y."/>
            <person name="Ohtoshi R."/>
            <person name="Malay A.D."/>
            <person name="Moran D.A.P."/>
            <person name="Tomita M."/>
            <person name="Numata K."/>
            <person name="Arakawa K."/>
        </authorList>
    </citation>
    <scope>NUCLEOTIDE SEQUENCE</scope>
</reference>
<evidence type="ECO:0000313" key="1">
    <source>
        <dbReference type="EMBL" id="GFY62245.1"/>
    </source>
</evidence>
<proteinExistence type="predicted"/>
<organism evidence="1 2">
    <name type="scientific">Trichonephila inaurata madagascariensis</name>
    <dbReference type="NCBI Taxonomy" id="2747483"/>
    <lineage>
        <taxon>Eukaryota</taxon>
        <taxon>Metazoa</taxon>
        <taxon>Ecdysozoa</taxon>
        <taxon>Arthropoda</taxon>
        <taxon>Chelicerata</taxon>
        <taxon>Arachnida</taxon>
        <taxon>Araneae</taxon>
        <taxon>Araneomorphae</taxon>
        <taxon>Entelegynae</taxon>
        <taxon>Araneoidea</taxon>
        <taxon>Nephilidae</taxon>
        <taxon>Trichonephila</taxon>
        <taxon>Trichonephila inaurata</taxon>
    </lineage>
</organism>
<gene>
    <name evidence="1" type="ORF">TNIN_165801</name>
</gene>